<feature type="region of interest" description="Disordered" evidence="1">
    <location>
        <begin position="194"/>
        <end position="214"/>
    </location>
</feature>
<feature type="compositionally biased region" description="Polar residues" evidence="1">
    <location>
        <begin position="297"/>
        <end position="309"/>
    </location>
</feature>
<comment type="caution">
    <text evidence="3">The sequence shown here is derived from an EMBL/GenBank/DDBJ whole genome shotgun (WGS) entry which is preliminary data.</text>
</comment>
<evidence type="ECO:0000256" key="2">
    <source>
        <dbReference type="SAM" id="Phobius"/>
    </source>
</evidence>
<sequence length="338" mass="35033">MRRRSSSVSSRYFLARLRPLGRPMVWGPAIALLLLTLFTWDWWTRPEWSAYFSESPNREEPVSREDQAIGADIDSLPVLLNDIGIRSGSNQAKPAEQPALGQPGGTTAPQSLGSNAASLATAFPETTPAQPGIFGALNNGLANQYGQAVSPNSGQSDSAAQPSVAGENLFGLAPLSPTVPTKSPLQEAMTRLDATPASTPSGGNLPTRLADQPPMPVEGTTRLDSPGIDATKPTQPASNSYTTLVEGSQPYAPPANYPATVAPPVASPSIGPNSNLPPLNLADPVGQPVAPTPANPFGTSVYGSPSSTLDAPAQPFSAPRQIPGRTIGGGKINTFSNP</sequence>
<proteinExistence type="predicted"/>
<reference evidence="3" key="1">
    <citation type="submission" date="2019-12" db="EMBL/GenBank/DDBJ databases">
        <title>High-Quality draft genome sequences of three cyanobacteria isolated from the limestone walls of the Old Cathedral of Coimbra.</title>
        <authorList>
            <person name="Tiago I."/>
            <person name="Soares F."/>
            <person name="Portugal A."/>
        </authorList>
    </citation>
    <scope>NUCLEOTIDE SEQUENCE</scope>
    <source>
        <strain evidence="3">A</strain>
    </source>
</reference>
<protein>
    <submittedName>
        <fullName evidence="3">Uncharacterized protein</fullName>
    </submittedName>
</protein>
<feature type="region of interest" description="Disordered" evidence="1">
    <location>
        <begin position="221"/>
        <end position="240"/>
    </location>
</feature>
<gene>
    <name evidence="3" type="ORF">GS601_06185</name>
</gene>
<feature type="region of interest" description="Disordered" evidence="1">
    <location>
        <begin position="87"/>
        <end position="113"/>
    </location>
</feature>
<keyword evidence="2" id="KW-1133">Transmembrane helix</keyword>
<dbReference type="EMBL" id="WVIE01000005">
    <property type="protein sequence ID" value="NDJ16882.1"/>
    <property type="molecule type" value="Genomic_DNA"/>
</dbReference>
<keyword evidence="4" id="KW-1185">Reference proteome</keyword>
<name>A0A8J7YYD1_9CYAN</name>
<evidence type="ECO:0000313" key="3">
    <source>
        <dbReference type="EMBL" id="NDJ16882.1"/>
    </source>
</evidence>
<organism evidence="3 4">
    <name type="scientific">Myxacorys almedinensis A</name>
    <dbReference type="NCBI Taxonomy" id="2690445"/>
    <lineage>
        <taxon>Bacteria</taxon>
        <taxon>Bacillati</taxon>
        <taxon>Cyanobacteriota</taxon>
        <taxon>Cyanophyceae</taxon>
        <taxon>Leptolyngbyales</taxon>
        <taxon>Leptolyngbyaceae</taxon>
        <taxon>Myxacorys</taxon>
        <taxon>Myxacorys almedinensis</taxon>
    </lineage>
</organism>
<feature type="transmembrane region" description="Helical" evidence="2">
    <location>
        <begin position="20"/>
        <end position="43"/>
    </location>
</feature>
<accession>A0A8J7YYD1</accession>
<evidence type="ECO:0000256" key="1">
    <source>
        <dbReference type="SAM" id="MobiDB-lite"/>
    </source>
</evidence>
<dbReference type="RefSeq" id="WP_162422390.1">
    <property type="nucleotide sequence ID" value="NZ_WVIE01000005.1"/>
</dbReference>
<evidence type="ECO:0000313" key="4">
    <source>
        <dbReference type="Proteomes" id="UP000646053"/>
    </source>
</evidence>
<keyword evidence="2" id="KW-0812">Transmembrane</keyword>
<dbReference type="Proteomes" id="UP000646053">
    <property type="component" value="Unassembled WGS sequence"/>
</dbReference>
<keyword evidence="2" id="KW-0472">Membrane</keyword>
<dbReference type="AlphaFoldDB" id="A0A8J7YYD1"/>
<feature type="region of interest" description="Disordered" evidence="1">
    <location>
        <begin position="268"/>
        <end position="338"/>
    </location>
</feature>